<dbReference type="GO" id="GO:0006979">
    <property type="term" value="P:response to oxidative stress"/>
    <property type="evidence" value="ECO:0007669"/>
    <property type="project" value="InterPro"/>
</dbReference>
<dbReference type="RefSeq" id="WP_025901025.1">
    <property type="nucleotide sequence ID" value="NZ_ATMJ01000027.1"/>
</dbReference>
<accession>A0A085JKM0</accession>
<dbReference type="GO" id="GO:0003700">
    <property type="term" value="F:DNA-binding transcription factor activity"/>
    <property type="evidence" value="ECO:0007669"/>
    <property type="project" value="InterPro"/>
</dbReference>
<dbReference type="SUPFAM" id="SSF46955">
    <property type="entry name" value="Putative DNA-binding domain"/>
    <property type="match status" value="1"/>
</dbReference>
<evidence type="ECO:0000256" key="2">
    <source>
        <dbReference type="ARBA" id="ARBA00022714"/>
    </source>
</evidence>
<sequence length="176" mass="19556">MKKERNYPKPVLTPGEVARRSGVAVSALHFYESKGLISSSRNSGNQRRYSRDVLRRVAIIKVAQRIGLPLSEVSDNLALLPADKRMSASEWETLTGYWRAELDKRIESLTRLRDDLNGCIGCGCLSMRDCPLRNPGDHLADRGQGAVLLEQGQEEHADGHSAALSGRQKKQFQNKG</sequence>
<proteinExistence type="predicted"/>
<dbReference type="PANTHER" id="PTHR30204:SF0">
    <property type="entry name" value="REDOX-SENSITIVE TRANSCRIPTIONAL ACTIVATOR SOXR"/>
    <property type="match status" value="1"/>
</dbReference>
<dbReference type="CDD" id="cd01110">
    <property type="entry name" value="HTH_SoxR"/>
    <property type="match status" value="1"/>
</dbReference>
<keyword evidence="5" id="KW-0238">DNA-binding</keyword>
<keyword evidence="3" id="KW-0408">Iron</keyword>
<evidence type="ECO:0000256" key="6">
    <source>
        <dbReference type="SAM" id="MobiDB-lite"/>
    </source>
</evidence>
<keyword evidence="4" id="KW-0411">Iron-sulfur</keyword>
<comment type="caution">
    <text evidence="8">The sequence shown here is derived from an EMBL/GenBank/DDBJ whole genome shotgun (WGS) entry which is preliminary data.</text>
</comment>
<dbReference type="AlphaFoldDB" id="A0A085JKM0"/>
<dbReference type="PRINTS" id="PR00040">
    <property type="entry name" value="HTHMERR"/>
</dbReference>
<dbReference type="PROSITE" id="PS50937">
    <property type="entry name" value="HTH_MERR_2"/>
    <property type="match status" value="1"/>
</dbReference>
<dbReference type="InterPro" id="IPR010211">
    <property type="entry name" value="Redox-sen_tscrpt-act_SoxR"/>
</dbReference>
<keyword evidence="2" id="KW-0001">2Fe-2S</keyword>
<dbReference type="NCBIfam" id="TIGR01950">
    <property type="entry name" value="SoxR"/>
    <property type="match status" value="1"/>
</dbReference>
<keyword evidence="9" id="KW-1185">Reference proteome</keyword>
<dbReference type="GO" id="GO:0003677">
    <property type="term" value="F:DNA binding"/>
    <property type="evidence" value="ECO:0007669"/>
    <property type="project" value="UniProtKB-KW"/>
</dbReference>
<dbReference type="OrthoDB" id="9802944at2"/>
<feature type="region of interest" description="Disordered" evidence="6">
    <location>
        <begin position="153"/>
        <end position="176"/>
    </location>
</feature>
<evidence type="ECO:0000256" key="1">
    <source>
        <dbReference type="ARBA" id="ARBA00014474"/>
    </source>
</evidence>
<protein>
    <recommendedName>
        <fullName evidence="1">Redox-sensitive transcriptional activator SoxR</fullName>
    </recommendedName>
</protein>
<dbReference type="InterPro" id="IPR047057">
    <property type="entry name" value="MerR_fam"/>
</dbReference>
<evidence type="ECO:0000256" key="3">
    <source>
        <dbReference type="ARBA" id="ARBA00023004"/>
    </source>
</evidence>
<dbReference type="InterPro" id="IPR009061">
    <property type="entry name" value="DNA-bd_dom_put_sf"/>
</dbReference>
<dbReference type="SMART" id="SM00422">
    <property type="entry name" value="HTH_MERR"/>
    <property type="match status" value="1"/>
</dbReference>
<gene>
    <name evidence="8" type="primary">soxR</name>
    <name evidence="8" type="ORF">GTPT_0955</name>
</gene>
<name>A0A085JKM0_9GAMM</name>
<dbReference type="EMBL" id="JMPR01000018">
    <property type="protein sequence ID" value="KFD21016.1"/>
    <property type="molecule type" value="Genomic_DNA"/>
</dbReference>
<dbReference type="PROSITE" id="PS00552">
    <property type="entry name" value="HTH_MERR_1"/>
    <property type="match status" value="1"/>
</dbReference>
<evidence type="ECO:0000256" key="5">
    <source>
        <dbReference type="ARBA" id="ARBA00023125"/>
    </source>
</evidence>
<keyword evidence="2" id="KW-0479">Metal-binding</keyword>
<evidence type="ECO:0000313" key="9">
    <source>
        <dbReference type="Proteomes" id="UP000028602"/>
    </source>
</evidence>
<dbReference type="eggNOG" id="COG0789">
    <property type="taxonomic scope" value="Bacteria"/>
</dbReference>
<dbReference type="InterPro" id="IPR000551">
    <property type="entry name" value="MerR-type_HTH_dom"/>
</dbReference>
<dbReference type="Proteomes" id="UP000028602">
    <property type="component" value="Unassembled WGS sequence"/>
</dbReference>
<reference evidence="8 9" key="1">
    <citation type="submission" date="2014-05" db="EMBL/GenBank/DDBJ databases">
        <title>ATOL: Assembling a taxonomically balanced genome-scale reconstruction of the evolutionary history of the Enterobacteriaceae.</title>
        <authorList>
            <person name="Plunkett G.III."/>
            <person name="Neeno-Eckwall E.C."/>
            <person name="Glasner J.D."/>
            <person name="Perna N.T."/>
        </authorList>
    </citation>
    <scope>NUCLEOTIDE SEQUENCE [LARGE SCALE GENOMIC DNA]</scope>
    <source>
        <strain evidence="8 9">ATCC 33301</strain>
    </source>
</reference>
<dbReference type="Gene3D" id="1.10.1660.10">
    <property type="match status" value="1"/>
</dbReference>
<dbReference type="GO" id="GO:0051537">
    <property type="term" value="F:2 iron, 2 sulfur cluster binding"/>
    <property type="evidence" value="ECO:0007669"/>
    <property type="project" value="UniProtKB-KW"/>
</dbReference>
<feature type="domain" description="HTH merR-type" evidence="7">
    <location>
        <begin position="11"/>
        <end position="79"/>
    </location>
</feature>
<evidence type="ECO:0000259" key="7">
    <source>
        <dbReference type="PROSITE" id="PS50937"/>
    </source>
</evidence>
<organism evidence="8 9">
    <name type="scientific">Tatumella ptyseos ATCC 33301</name>
    <dbReference type="NCBI Taxonomy" id="1005995"/>
    <lineage>
        <taxon>Bacteria</taxon>
        <taxon>Pseudomonadati</taxon>
        <taxon>Pseudomonadota</taxon>
        <taxon>Gammaproteobacteria</taxon>
        <taxon>Enterobacterales</taxon>
        <taxon>Erwiniaceae</taxon>
        <taxon>Tatumella</taxon>
    </lineage>
</organism>
<dbReference type="PANTHER" id="PTHR30204">
    <property type="entry name" value="REDOX-CYCLING DRUG-SENSING TRANSCRIPTIONAL ACTIVATOR SOXR"/>
    <property type="match status" value="1"/>
</dbReference>
<evidence type="ECO:0000313" key="8">
    <source>
        <dbReference type="EMBL" id="KFD21016.1"/>
    </source>
</evidence>
<dbReference type="Pfam" id="PF13411">
    <property type="entry name" value="MerR_1"/>
    <property type="match status" value="1"/>
</dbReference>
<feature type="compositionally biased region" description="Basic residues" evidence="6">
    <location>
        <begin position="167"/>
        <end position="176"/>
    </location>
</feature>
<evidence type="ECO:0000256" key="4">
    <source>
        <dbReference type="ARBA" id="ARBA00023014"/>
    </source>
</evidence>